<evidence type="ECO:0000256" key="1">
    <source>
        <dbReference type="SAM" id="Phobius"/>
    </source>
</evidence>
<keyword evidence="1" id="KW-0472">Membrane</keyword>
<dbReference type="RefSeq" id="WP_122191153.1">
    <property type="nucleotide sequence ID" value="NZ_RFFH01000017.1"/>
</dbReference>
<gene>
    <name evidence="2" type="ORF">EBN03_28045</name>
</gene>
<accession>A0A3M2KU49</accession>
<protein>
    <submittedName>
        <fullName evidence="2">Uncharacterized protein</fullName>
    </submittedName>
</protein>
<dbReference type="EMBL" id="RFFH01000017">
    <property type="protein sequence ID" value="RMI28989.1"/>
    <property type="molecule type" value="Genomic_DNA"/>
</dbReference>
<reference evidence="2 3" key="1">
    <citation type="submission" date="2018-10" db="EMBL/GenBank/DDBJ databases">
        <title>Isolation from cow dung.</title>
        <authorList>
            <person name="Ling L."/>
        </authorList>
    </citation>
    <scope>NUCLEOTIDE SEQUENCE [LARGE SCALE GENOMIC DNA]</scope>
    <source>
        <strain evidence="2 3">NEAU-LL90</strain>
    </source>
</reference>
<organism evidence="2 3">
    <name type="scientific">Nocardia stercoris</name>
    <dbReference type="NCBI Taxonomy" id="2483361"/>
    <lineage>
        <taxon>Bacteria</taxon>
        <taxon>Bacillati</taxon>
        <taxon>Actinomycetota</taxon>
        <taxon>Actinomycetes</taxon>
        <taxon>Mycobacteriales</taxon>
        <taxon>Nocardiaceae</taxon>
        <taxon>Nocardia</taxon>
    </lineage>
</organism>
<sequence length="68" mass="7254">MAPDSAAKLADTVTSKARMSNLITEVLPIVPAVLGIGCWVVAFVRGRFLAVGGECFRDFFRGAGQVRL</sequence>
<dbReference type="Proteomes" id="UP000279275">
    <property type="component" value="Unassembled WGS sequence"/>
</dbReference>
<proteinExistence type="predicted"/>
<keyword evidence="1" id="KW-0812">Transmembrane</keyword>
<evidence type="ECO:0000313" key="3">
    <source>
        <dbReference type="Proteomes" id="UP000279275"/>
    </source>
</evidence>
<feature type="transmembrane region" description="Helical" evidence="1">
    <location>
        <begin position="26"/>
        <end position="44"/>
    </location>
</feature>
<comment type="caution">
    <text evidence="2">The sequence shown here is derived from an EMBL/GenBank/DDBJ whole genome shotgun (WGS) entry which is preliminary data.</text>
</comment>
<dbReference type="AlphaFoldDB" id="A0A3M2KU49"/>
<evidence type="ECO:0000313" key="2">
    <source>
        <dbReference type="EMBL" id="RMI28989.1"/>
    </source>
</evidence>
<name>A0A3M2KU49_9NOCA</name>
<keyword evidence="3" id="KW-1185">Reference proteome</keyword>
<keyword evidence="1" id="KW-1133">Transmembrane helix</keyword>